<dbReference type="Pfam" id="PF05582">
    <property type="entry name" value="Peptidase_U57"/>
    <property type="match status" value="1"/>
</dbReference>
<dbReference type="STRING" id="157733.AB986_19800"/>
<name>A0A0J6CV56_9BACL</name>
<dbReference type="Proteomes" id="UP000035996">
    <property type="component" value="Unassembled WGS sequence"/>
</dbReference>
<keyword evidence="2" id="KW-1185">Reference proteome</keyword>
<dbReference type="RefSeq" id="WP_048313381.1">
    <property type="nucleotide sequence ID" value="NZ_CP119526.1"/>
</dbReference>
<dbReference type="OrthoDB" id="9785306at2"/>
<sequence>MTMKEGDIVARRSYGCDLIFRVTRLNDSSQTAELVGEDMRLIADAPFDDLVLIDSSEHKMRREQSKEKEDYSFRLFRQDYQLLRMKREYTATSHFKKETSFFELPGKILHIDGDPLYLSKCLEMYKRLGVPVYGLYMKESEIPENIIKLVNNVRPDILVITGHDAYIKHKGEKKDLQCYRNSRYFVRAVKEVRSVFPNLDHMVIFAGACQSHFESLIRAGANFASSPARINIHMLDPVFIVSKIALTSFTDHVNVWDALRNTLTGEDGLGGVETKGILRTGMPMKENEEYSE</sequence>
<organism evidence="1 2">
    <name type="scientific">Guptibacillus hwajinpoensis</name>
    <dbReference type="NCBI Taxonomy" id="208199"/>
    <lineage>
        <taxon>Bacteria</taxon>
        <taxon>Bacillati</taxon>
        <taxon>Bacillota</taxon>
        <taxon>Bacilli</taxon>
        <taxon>Bacillales</taxon>
        <taxon>Guptibacillaceae</taxon>
        <taxon>Guptibacillus</taxon>
    </lineage>
</organism>
<dbReference type="PIRSF" id="PIRSF011575">
    <property type="entry name" value="YabG"/>
    <property type="match status" value="1"/>
</dbReference>
<gene>
    <name evidence="1" type="ORF">AB986_19800</name>
</gene>
<dbReference type="PATRIC" id="fig|157733.3.peg.2120"/>
<evidence type="ECO:0000313" key="2">
    <source>
        <dbReference type="Proteomes" id="UP000035996"/>
    </source>
</evidence>
<dbReference type="InterPro" id="IPR008764">
    <property type="entry name" value="Peptidase_U57"/>
</dbReference>
<evidence type="ECO:0000313" key="1">
    <source>
        <dbReference type="EMBL" id="KMM35979.1"/>
    </source>
</evidence>
<reference evidence="1" key="1">
    <citation type="submission" date="2015-06" db="EMBL/GenBank/DDBJ databases">
        <authorList>
            <person name="Liu B."/>
            <person name="Wang J."/>
            <person name="Zhu Y."/>
            <person name="Liu G."/>
            <person name="Chen Q."/>
            <person name="Zheng C."/>
            <person name="Che J."/>
            <person name="Ge C."/>
            <person name="Shi H."/>
            <person name="Pan Z."/>
            <person name="Liu X."/>
        </authorList>
    </citation>
    <scope>NUCLEOTIDE SEQUENCE [LARGE SCALE GENOMIC DNA]</scope>
    <source>
        <strain evidence="1">DSM 16346</strain>
    </source>
</reference>
<accession>A0A0J6CV56</accession>
<comment type="caution">
    <text evidence="1">The sequence shown here is derived from an EMBL/GenBank/DDBJ whole genome shotgun (WGS) entry which is preliminary data.</text>
</comment>
<dbReference type="AlphaFoldDB" id="A0A0J6CV56"/>
<protein>
    <submittedName>
        <fullName evidence="1">Peptidase</fullName>
    </submittedName>
</protein>
<dbReference type="NCBIfam" id="TIGR02855">
    <property type="entry name" value="spore_yabG"/>
    <property type="match status" value="1"/>
</dbReference>
<proteinExistence type="predicted"/>
<dbReference type="EMBL" id="LELK01000012">
    <property type="protein sequence ID" value="KMM35979.1"/>
    <property type="molecule type" value="Genomic_DNA"/>
</dbReference>